<keyword evidence="1" id="KW-0472">Membrane</keyword>
<name>A0A166H0D9_9MICO</name>
<accession>A0A166H0D9</accession>
<dbReference type="Proteomes" id="UP000076717">
    <property type="component" value="Unassembled WGS sequence"/>
</dbReference>
<keyword evidence="1" id="KW-0812">Transmembrane</keyword>
<organism evidence="2 3">
    <name type="scientific">Rathayibacter tanaceti</name>
    <dbReference type="NCBI Taxonomy" id="1671680"/>
    <lineage>
        <taxon>Bacteria</taxon>
        <taxon>Bacillati</taxon>
        <taxon>Actinomycetota</taxon>
        <taxon>Actinomycetes</taxon>
        <taxon>Micrococcales</taxon>
        <taxon>Microbacteriaceae</taxon>
        <taxon>Rathayibacter</taxon>
    </lineage>
</organism>
<sequence length="61" mass="6163">MSCVFSSEVAVLVTVAEMASSTSLAFSLVAMSMVAFVAAAASPEYEVAAAEKEEGIVTTVA</sequence>
<comment type="caution">
    <text evidence="2">The sequence shown here is derived from an EMBL/GenBank/DDBJ whole genome shotgun (WGS) entry which is preliminary data.</text>
</comment>
<evidence type="ECO:0000256" key="1">
    <source>
        <dbReference type="SAM" id="Phobius"/>
    </source>
</evidence>
<evidence type="ECO:0000313" key="2">
    <source>
        <dbReference type="EMBL" id="KZX19706.1"/>
    </source>
</evidence>
<proteinExistence type="predicted"/>
<gene>
    <name evidence="2" type="ORF">ACH61_03198</name>
</gene>
<dbReference type="EMBL" id="LIIN01000238">
    <property type="protein sequence ID" value="KZX19706.1"/>
    <property type="molecule type" value="Genomic_DNA"/>
</dbReference>
<evidence type="ECO:0000313" key="3">
    <source>
        <dbReference type="Proteomes" id="UP000076717"/>
    </source>
</evidence>
<keyword evidence="3" id="KW-1185">Reference proteome</keyword>
<reference evidence="2 3" key="1">
    <citation type="submission" date="2015-08" db="EMBL/GenBank/DDBJ databases">
        <title>Draft Genome Sequence of Rathayibacter sp. Strain VKM Ac-2596 Isolated from Leaf Gall Induced by Plant-Parasitic Nematodes.</title>
        <authorList>
            <person name="Vasilenko O.V."/>
            <person name="Starodumova I.P."/>
            <person name="Tarlachkov S.V."/>
            <person name="Dorofeeva L.V."/>
            <person name="Evtushenko L.I."/>
        </authorList>
    </citation>
    <scope>NUCLEOTIDE SEQUENCE [LARGE SCALE GENOMIC DNA]</scope>
    <source>
        <strain evidence="2 3">VKM Ac-2596</strain>
    </source>
</reference>
<feature type="transmembrane region" description="Helical" evidence="1">
    <location>
        <begin position="24"/>
        <end position="42"/>
    </location>
</feature>
<keyword evidence="1" id="KW-1133">Transmembrane helix</keyword>
<protein>
    <submittedName>
        <fullName evidence="2">Uncharacterized protein</fullName>
    </submittedName>
</protein>
<dbReference type="AlphaFoldDB" id="A0A166H0D9"/>